<dbReference type="PANTHER" id="PTHR13100">
    <property type="entry name" value="CELL GROWTH-REGULATING NUCLEOLAR PROTEIN LYAR"/>
    <property type="match status" value="1"/>
</dbReference>
<keyword evidence="6" id="KW-0175">Coiled coil</keyword>
<dbReference type="EMBL" id="CADEPM010000003">
    <property type="protein sequence ID" value="CAB3402327.1"/>
    <property type="molecule type" value="Genomic_DNA"/>
</dbReference>
<protein>
    <recommendedName>
        <fullName evidence="14">Zinc finger C2H2 LYAR-type domain-containing protein</fullName>
    </recommendedName>
</protein>
<dbReference type="Gene3D" id="1.10.10.2100">
    <property type="match status" value="1"/>
</dbReference>
<dbReference type="GO" id="GO:0005730">
    <property type="term" value="C:nucleolus"/>
    <property type="evidence" value="ECO:0007669"/>
    <property type="project" value="TreeGrafter"/>
</dbReference>
<reference evidence="12 13" key="1">
    <citation type="submission" date="2020-04" db="EMBL/GenBank/DDBJ databases">
        <authorList>
            <person name="Laetsch R D."/>
            <person name="Stevens L."/>
            <person name="Kumar S."/>
            <person name="Blaxter L. M."/>
        </authorList>
    </citation>
    <scope>NUCLEOTIDE SEQUENCE [LARGE SCALE GENOMIC DNA]</scope>
</reference>
<keyword evidence="4 8" id="KW-0863">Zinc-finger</keyword>
<evidence type="ECO:0000256" key="3">
    <source>
        <dbReference type="ARBA" id="ARBA00022737"/>
    </source>
</evidence>
<evidence type="ECO:0000256" key="8">
    <source>
        <dbReference type="PROSITE-ProRule" id="PRU01145"/>
    </source>
</evidence>
<proteinExistence type="predicted"/>
<keyword evidence="13" id="KW-1185">Reference proteome</keyword>
<dbReference type="PROSITE" id="PS51804">
    <property type="entry name" value="ZF_C2HC_LYAR"/>
    <property type="match status" value="2"/>
</dbReference>
<dbReference type="GO" id="GO:0003677">
    <property type="term" value="F:DNA binding"/>
    <property type="evidence" value="ECO:0007669"/>
    <property type="project" value="InterPro"/>
</dbReference>
<dbReference type="AlphaFoldDB" id="A0A8S1EM55"/>
<dbReference type="InterPro" id="IPR014898">
    <property type="entry name" value="Znf_C2H2_LYAR"/>
</dbReference>
<dbReference type="OrthoDB" id="21474at2759"/>
<organism evidence="12 13">
    <name type="scientific">Caenorhabditis bovis</name>
    <dbReference type="NCBI Taxonomy" id="2654633"/>
    <lineage>
        <taxon>Eukaryota</taxon>
        <taxon>Metazoa</taxon>
        <taxon>Ecdysozoa</taxon>
        <taxon>Nematoda</taxon>
        <taxon>Chromadorea</taxon>
        <taxon>Rhabditida</taxon>
        <taxon>Rhabditina</taxon>
        <taxon>Rhabditomorpha</taxon>
        <taxon>Rhabditoidea</taxon>
        <taxon>Rhabditidae</taxon>
        <taxon>Peloderinae</taxon>
        <taxon>Caenorhabditis</taxon>
    </lineage>
</organism>
<keyword evidence="5" id="KW-0862">Zinc</keyword>
<dbReference type="Pfam" id="PF08790">
    <property type="entry name" value="zf-LYAR"/>
    <property type="match status" value="1"/>
</dbReference>
<dbReference type="GO" id="GO:0000122">
    <property type="term" value="P:negative regulation of transcription by RNA polymerase II"/>
    <property type="evidence" value="ECO:0007669"/>
    <property type="project" value="UniProtKB-ARBA"/>
</dbReference>
<feature type="domain" description="Zinc finger C2H2 LYAR-type" evidence="10">
    <location>
        <begin position="30"/>
        <end position="57"/>
    </location>
</feature>
<keyword evidence="3" id="KW-0677">Repeat</keyword>
<feature type="domain" description="Cell growth-regulating nucleolar protein-like winged helix" evidence="11">
    <location>
        <begin position="192"/>
        <end position="255"/>
    </location>
</feature>
<evidence type="ECO:0000256" key="4">
    <source>
        <dbReference type="ARBA" id="ARBA00022771"/>
    </source>
</evidence>
<dbReference type="InterPro" id="IPR036236">
    <property type="entry name" value="Znf_C2H2_sf"/>
</dbReference>
<accession>A0A8S1EM55</accession>
<evidence type="ECO:0000313" key="12">
    <source>
        <dbReference type="EMBL" id="CAB3402327.1"/>
    </source>
</evidence>
<evidence type="ECO:0000256" key="5">
    <source>
        <dbReference type="ARBA" id="ARBA00022833"/>
    </source>
</evidence>
<dbReference type="FunFam" id="1.10.10.2100:FF:000002">
    <property type="entry name" value="cell growth-regulating nucleolar protein-like"/>
    <property type="match status" value="1"/>
</dbReference>
<dbReference type="GO" id="GO:0008270">
    <property type="term" value="F:zinc ion binding"/>
    <property type="evidence" value="ECO:0007669"/>
    <property type="project" value="UniProtKB-KW"/>
</dbReference>
<dbReference type="InterPro" id="IPR058719">
    <property type="entry name" value="WHD_LYAR"/>
</dbReference>
<feature type="region of interest" description="Disordered" evidence="9">
    <location>
        <begin position="152"/>
        <end position="191"/>
    </location>
</feature>
<dbReference type="SUPFAM" id="SSF57667">
    <property type="entry name" value="beta-beta-alpha zinc fingers"/>
    <property type="match status" value="2"/>
</dbReference>
<dbReference type="PANTHER" id="PTHR13100:SF10">
    <property type="entry name" value="CELL GROWTH-REGULATING NUCLEOLAR PROTEIN"/>
    <property type="match status" value="1"/>
</dbReference>
<evidence type="ECO:0000256" key="9">
    <source>
        <dbReference type="SAM" id="MobiDB-lite"/>
    </source>
</evidence>
<keyword evidence="7" id="KW-0539">Nucleus</keyword>
<name>A0A8S1EM55_9PELO</name>
<evidence type="ECO:0008006" key="14">
    <source>
        <dbReference type="Google" id="ProtNLM"/>
    </source>
</evidence>
<evidence type="ECO:0000259" key="11">
    <source>
        <dbReference type="Pfam" id="PF25879"/>
    </source>
</evidence>
<evidence type="ECO:0000256" key="2">
    <source>
        <dbReference type="ARBA" id="ARBA00022723"/>
    </source>
</evidence>
<dbReference type="Pfam" id="PF25879">
    <property type="entry name" value="WHD_LYAR"/>
    <property type="match status" value="1"/>
</dbReference>
<dbReference type="Gene3D" id="3.30.1490.490">
    <property type="match status" value="1"/>
</dbReference>
<dbReference type="FunFam" id="3.30.1490.490:FF:000001">
    <property type="entry name" value="cell growth-regulating nucleolar protein-like"/>
    <property type="match status" value="1"/>
</dbReference>
<dbReference type="Proteomes" id="UP000494206">
    <property type="component" value="Unassembled WGS sequence"/>
</dbReference>
<dbReference type="GO" id="GO:0006364">
    <property type="term" value="P:rRNA processing"/>
    <property type="evidence" value="ECO:0007669"/>
    <property type="project" value="TreeGrafter"/>
</dbReference>
<sequence>MVFFSCNNCGEASKKNQVERHMYICKFATFSCIDCQLVFTKDTYKDHVKCITENQKYGGKNYVEKENKGEVKQNAWVDQVNRAIELVVDPQVKELLKSVAGFANIPRKEAKFINFLKNSFRLRDNSLAVRAWQAIAAEAEKMRQEAIKKQAEVQKAERVEKKEAANRKIEEKNNKKEEKKDEDETTTTVETSNFKWKKAIKRKLKENGGEMKMKKLKKAILEEYPNGEEENFDELFEEKLKKCPVRVEGKKVVLESS</sequence>
<comment type="subcellular location">
    <subcellularLocation>
        <location evidence="1">Nucleus</location>
    </subcellularLocation>
</comment>
<dbReference type="InterPro" id="IPR039999">
    <property type="entry name" value="LYAR"/>
</dbReference>
<evidence type="ECO:0000259" key="10">
    <source>
        <dbReference type="Pfam" id="PF08790"/>
    </source>
</evidence>
<gene>
    <name evidence="12" type="ORF">CBOVIS_LOCUS4956</name>
</gene>
<keyword evidence="2" id="KW-0479">Metal-binding</keyword>
<evidence type="ECO:0000313" key="13">
    <source>
        <dbReference type="Proteomes" id="UP000494206"/>
    </source>
</evidence>
<evidence type="ECO:0000256" key="1">
    <source>
        <dbReference type="ARBA" id="ARBA00004123"/>
    </source>
</evidence>
<feature type="compositionally biased region" description="Basic and acidic residues" evidence="9">
    <location>
        <begin position="152"/>
        <end position="179"/>
    </location>
</feature>
<comment type="caution">
    <text evidence="12">The sequence shown here is derived from an EMBL/GenBank/DDBJ whole genome shotgun (WGS) entry which is preliminary data.</text>
</comment>
<evidence type="ECO:0000256" key="7">
    <source>
        <dbReference type="ARBA" id="ARBA00023242"/>
    </source>
</evidence>
<evidence type="ECO:0000256" key="6">
    <source>
        <dbReference type="ARBA" id="ARBA00023054"/>
    </source>
</evidence>